<dbReference type="AlphaFoldDB" id="A0A643JYN3"/>
<keyword evidence="1" id="KW-1133">Transmembrane helix</keyword>
<feature type="transmembrane region" description="Helical" evidence="1">
    <location>
        <begin position="91"/>
        <end position="112"/>
    </location>
</feature>
<feature type="transmembrane region" description="Helical" evidence="1">
    <location>
        <begin position="264"/>
        <end position="287"/>
    </location>
</feature>
<feature type="transmembrane region" description="Helical" evidence="1">
    <location>
        <begin position="299"/>
        <end position="318"/>
    </location>
</feature>
<feature type="transmembrane region" description="Helical" evidence="1">
    <location>
        <begin position="119"/>
        <end position="138"/>
    </location>
</feature>
<sequence length="616" mass="67127">MNDEPRTGADARRRIREVSAALALPGAYFTALSLLVFYPLLKPGFILTLDMIFAPNADYLQFGLHTKGPLYYGRLPFLLVLDGLALFLDDWLIQKLLLVSLPAVCGLAMYTACESRTRIAALFAGTLYAINPFVYVRLLAGHWYFLWGYAFVPLAVVAFDRYVDSGTDRALVRAVGWTTIVSVFDPHATVLVAVAGGCLWAVRAVPTVWKESGGTSNAELRGYVRRFGSFCLAAAAVNAYWLFPSAVTTVGGETQLSVISGADLTVFSASGTIAGNVPLSVAMLYGFWRGGATTALDVLPTWSVGLLFASLVYVAVYGTLHRWTDSRVRGLVLVGVVGFVLSLGVSTAVSEPLVRTLFDFVPILRGMRDTQKFAGLVVLAYALLGARGVDEFVTHRISRPATPLDTPQLTSLVLVFLLLVSPLVYTAPMFGGFGGQLDTTEYPESWHEANDLLGTDGSGRVLFLPWHQYLTFSWADRRLATPAVLFFDRTVIEGRNIEVGGIETRGSDPTRSRVREALTSPSDPEFGDKLASVGIEYVVLAHEADYRQYESLRSHSDFTVAFESEGLTVYENEVYEDRSAEWPRAGPPVPGRALGFGCLVSVGATCALVRRSVSER</sequence>
<evidence type="ECO:0000256" key="1">
    <source>
        <dbReference type="SAM" id="Phobius"/>
    </source>
</evidence>
<feature type="transmembrane region" description="Helical" evidence="1">
    <location>
        <begin position="409"/>
        <end position="430"/>
    </location>
</feature>
<feature type="transmembrane region" description="Helical" evidence="1">
    <location>
        <begin position="21"/>
        <end position="41"/>
    </location>
</feature>
<keyword evidence="1" id="KW-0472">Membrane</keyword>
<gene>
    <name evidence="2" type="ORF">Hfx1149_15365</name>
</gene>
<dbReference type="EMBL" id="VZUS01000004">
    <property type="protein sequence ID" value="KAB1185431.1"/>
    <property type="molecule type" value="Genomic_DNA"/>
</dbReference>
<evidence type="ECO:0000313" key="2">
    <source>
        <dbReference type="EMBL" id="KAB1185431.1"/>
    </source>
</evidence>
<evidence type="ECO:0008006" key="3">
    <source>
        <dbReference type="Google" id="ProtNLM"/>
    </source>
</evidence>
<feature type="transmembrane region" description="Helical" evidence="1">
    <location>
        <begin position="370"/>
        <end position="389"/>
    </location>
</feature>
<reference evidence="2" key="1">
    <citation type="submission" date="2019-09" db="EMBL/GenBank/DDBJ databases">
        <title>Genomic analysis of Haloferax sp. CBA1149.</title>
        <authorList>
            <person name="Roh S.W."/>
        </authorList>
    </citation>
    <scope>NUCLEOTIDE SEQUENCE</scope>
    <source>
        <strain evidence="2">CBA1149</strain>
    </source>
</reference>
<keyword evidence="1" id="KW-0812">Transmembrane</keyword>
<proteinExistence type="predicted"/>
<feature type="transmembrane region" description="Helical" evidence="1">
    <location>
        <begin position="144"/>
        <end position="163"/>
    </location>
</feature>
<feature type="transmembrane region" description="Helical" evidence="1">
    <location>
        <begin position="175"/>
        <end position="203"/>
    </location>
</feature>
<name>A0A643JYN3_9EURY</name>
<accession>A0A643JYN3</accession>
<dbReference type="RefSeq" id="WP_151139602.1">
    <property type="nucleotide sequence ID" value="NZ_VZUS01000004.1"/>
</dbReference>
<protein>
    <recommendedName>
        <fullName evidence="3">DUF2079 domain-containing protein</fullName>
    </recommendedName>
</protein>
<feature type="transmembrane region" description="Helical" evidence="1">
    <location>
        <begin position="330"/>
        <end position="350"/>
    </location>
</feature>
<organism evidence="2">
    <name type="scientific">Haloferax sp. CBA1149</name>
    <dbReference type="NCBI Taxonomy" id="2650753"/>
    <lineage>
        <taxon>Archaea</taxon>
        <taxon>Methanobacteriati</taxon>
        <taxon>Methanobacteriota</taxon>
        <taxon>Stenosarchaea group</taxon>
        <taxon>Halobacteria</taxon>
        <taxon>Halobacteriales</taxon>
        <taxon>Haloferacaceae</taxon>
        <taxon>Haloferax</taxon>
    </lineage>
</organism>
<comment type="caution">
    <text evidence="2">The sequence shown here is derived from an EMBL/GenBank/DDBJ whole genome shotgun (WGS) entry which is preliminary data.</text>
</comment>
<feature type="transmembrane region" description="Helical" evidence="1">
    <location>
        <begin position="223"/>
        <end position="243"/>
    </location>
</feature>